<dbReference type="PANTHER" id="PTHR42685">
    <property type="entry name" value="GERANYLGERANYL DIPHOSPHATE REDUCTASE"/>
    <property type="match status" value="1"/>
</dbReference>
<dbReference type="InterPro" id="IPR002938">
    <property type="entry name" value="FAD-bd"/>
</dbReference>
<gene>
    <name evidence="2" type="ORF">SAMN05444143_106135</name>
</gene>
<dbReference type="InterPro" id="IPR050407">
    <property type="entry name" value="Geranylgeranyl_reductase"/>
</dbReference>
<protein>
    <submittedName>
        <fullName evidence="2">Dehydrogenase (Flavoprotein)</fullName>
    </submittedName>
</protein>
<dbReference type="EMBL" id="FOUT01000006">
    <property type="protein sequence ID" value="SFN11438.1"/>
    <property type="molecule type" value="Genomic_DNA"/>
</dbReference>
<name>A0A1I4WCR3_9FLAO</name>
<feature type="domain" description="FAD-binding" evidence="1">
    <location>
        <begin position="11"/>
        <end position="42"/>
    </location>
</feature>
<keyword evidence="3" id="KW-1185">Reference proteome</keyword>
<dbReference type="InterPro" id="IPR036188">
    <property type="entry name" value="FAD/NAD-bd_sf"/>
</dbReference>
<reference evidence="3" key="1">
    <citation type="submission" date="2016-10" db="EMBL/GenBank/DDBJ databases">
        <authorList>
            <person name="Varghese N."/>
            <person name="Submissions S."/>
        </authorList>
    </citation>
    <scope>NUCLEOTIDE SEQUENCE [LARGE SCALE GENOMIC DNA]</scope>
    <source>
        <strain evidence="3">DSM 4002</strain>
    </source>
</reference>
<dbReference type="Gene3D" id="3.50.50.60">
    <property type="entry name" value="FAD/NAD(P)-binding domain"/>
    <property type="match status" value="1"/>
</dbReference>
<evidence type="ECO:0000313" key="3">
    <source>
        <dbReference type="Proteomes" id="UP000182961"/>
    </source>
</evidence>
<evidence type="ECO:0000259" key="1">
    <source>
        <dbReference type="Pfam" id="PF01494"/>
    </source>
</evidence>
<dbReference type="SUPFAM" id="SSF51905">
    <property type="entry name" value="FAD/NAD(P)-binding domain"/>
    <property type="match status" value="1"/>
</dbReference>
<dbReference type="Pfam" id="PF01494">
    <property type="entry name" value="FAD_binding_3"/>
    <property type="match status" value="1"/>
</dbReference>
<proteinExistence type="predicted"/>
<accession>A0A1I4WCR3</accession>
<dbReference type="eggNOG" id="COG0644">
    <property type="taxonomic scope" value="Bacteria"/>
</dbReference>
<dbReference type="GO" id="GO:0071949">
    <property type="term" value="F:FAD binding"/>
    <property type="evidence" value="ECO:0007669"/>
    <property type="project" value="InterPro"/>
</dbReference>
<dbReference type="PRINTS" id="PR00420">
    <property type="entry name" value="RNGMNOXGNASE"/>
</dbReference>
<dbReference type="Proteomes" id="UP000182961">
    <property type="component" value="Unassembled WGS sequence"/>
</dbReference>
<dbReference type="PANTHER" id="PTHR42685:SF22">
    <property type="entry name" value="CONDITIONED MEDIUM FACTOR RECEPTOR 1"/>
    <property type="match status" value="1"/>
</dbReference>
<organism evidence="2 3">
    <name type="scientific">Flavobacterium succinicans</name>
    <dbReference type="NCBI Taxonomy" id="29536"/>
    <lineage>
        <taxon>Bacteria</taxon>
        <taxon>Pseudomonadati</taxon>
        <taxon>Bacteroidota</taxon>
        <taxon>Flavobacteriia</taxon>
        <taxon>Flavobacteriales</taxon>
        <taxon>Flavobacteriaceae</taxon>
        <taxon>Flavobacterium</taxon>
    </lineage>
</organism>
<evidence type="ECO:0000313" key="2">
    <source>
        <dbReference type="EMBL" id="SFN11438.1"/>
    </source>
</evidence>
<sequence>MITFTDIMKKEVVIIGAGLAGLTAGIQLSRNGISVMIIEKNDFPKHKVCGEYVSNEVKSYLEFLDVPFKEANPSSIDHFEFSTLIGKSVKQPLPLGGFGISRYTLDFLLYKKALSNGCTILKDKVENCSFDNEVFTIETAQKKTIHATVVLGAFGKKANLDYKMDRQFIHKEAPWLAVKNHYTGVFKNNMVGLYHFKGGYCGVSKIENDVINICYITNFISFKKYKNIATFQEEVLFKNEKLKTILQSCTPVFEKSLTISQFSFDDKEAVSNHVLMIGDAAGLIHPFCGNGMAMAIHSAKIASELTTDFLSNSVTNRLVFEQEYTSRWNATFKQRLQFGKWLSKILEKPILTLIVLQILQIFPFLLQQIIKQTHGKPIA</sequence>
<dbReference type="AlphaFoldDB" id="A0A1I4WCR3"/>